<reference evidence="6" key="2">
    <citation type="submission" date="2020-09" db="EMBL/GenBank/DDBJ databases">
        <authorList>
            <person name="Sun Q."/>
            <person name="Ohkuma M."/>
        </authorList>
    </citation>
    <scope>NUCLEOTIDE SEQUENCE</scope>
    <source>
        <strain evidence="6">JCM 31311</strain>
    </source>
</reference>
<sequence>MTVFVTQPAQHDHTAPYTERLGAALGDTVTIRVRTTLPVTRVQLKLVRGGEVETHPTREVAGTGESRWFEFALPLDAGSVRYAWQLELPDDHLNLTMSGLHHTRRAFRDWFQYLAGYAAPEWAWKSVFYQIFPDRFRNGDRASDVQTGEYSYNGRPVQHVPWMTPPDRAGDIHAHYGGDLAGISEKLPYLTDLGVNALWLTPIFTSPSNHRYDISDYREIDAHLGGQAAFDTLMTSSAEAGVRVVLDGVFNHVGNENAIFRAALEDESAPQRPMFTWRQYAGTATNTLPYHAFMDVPTLPKLDYASEAAQQEFLAGESSVVRHWLRQGIAGWRLDVAHMMGAGGSDEGNLELHRTLKRAAREENPDAYIFGERFFDPERAMQGDGEDGAMNYHGFGLPVMQWLSGQTYFFLPSKMDGTELSELLWDSYHALPPQVALNMFNLLDSHDVPRALYRLGGDKTRLRAALTLLMGYPGVPCVYYGTELGLSQTEQGAMPFCRAPMPWPDEGGAASDWDSELFADVQRLIRLRRDTAALQRGSMRFLLALPDAIGFVRELDGVQVAVLASRRSDGQAIAVPLPAGNWRDPLSGETLTGGTVSMVLDGGRVLVRED</sequence>
<organism evidence="6 7">
    <name type="scientific">Deinococcus ruber</name>
    <dbReference type="NCBI Taxonomy" id="1848197"/>
    <lineage>
        <taxon>Bacteria</taxon>
        <taxon>Thermotogati</taxon>
        <taxon>Deinococcota</taxon>
        <taxon>Deinococci</taxon>
        <taxon>Deinococcales</taxon>
        <taxon>Deinococcaceae</taxon>
        <taxon>Deinococcus</taxon>
    </lineage>
</organism>
<accession>A0A918EZN1</accession>
<keyword evidence="7" id="KW-1185">Reference proteome</keyword>
<dbReference type="InterPro" id="IPR017853">
    <property type="entry name" value="GH"/>
</dbReference>
<gene>
    <name evidence="6" type="ORF">GCM10008957_03150</name>
</gene>
<evidence type="ECO:0000313" key="7">
    <source>
        <dbReference type="Proteomes" id="UP000603865"/>
    </source>
</evidence>
<dbReference type="GO" id="GO:0004558">
    <property type="term" value="F:alpha-1,4-glucosidase activity"/>
    <property type="evidence" value="ECO:0007669"/>
    <property type="project" value="InterPro"/>
</dbReference>
<dbReference type="EMBL" id="BMQL01000001">
    <property type="protein sequence ID" value="GGQ94381.1"/>
    <property type="molecule type" value="Genomic_DNA"/>
</dbReference>
<evidence type="ECO:0000256" key="3">
    <source>
        <dbReference type="PIRSR" id="PIRSR036918-50"/>
    </source>
</evidence>
<evidence type="ECO:0000313" key="6">
    <source>
        <dbReference type="EMBL" id="GGQ94381.1"/>
    </source>
</evidence>
<dbReference type="Gene3D" id="2.60.40.10">
    <property type="entry name" value="Immunoglobulins"/>
    <property type="match status" value="1"/>
</dbReference>
<keyword evidence="1" id="KW-0378">Hydrolase</keyword>
<dbReference type="InterPro" id="IPR013783">
    <property type="entry name" value="Ig-like_fold"/>
</dbReference>
<dbReference type="SMART" id="SM00642">
    <property type="entry name" value="Aamy"/>
    <property type="match status" value="1"/>
</dbReference>
<dbReference type="CDD" id="cd02857">
    <property type="entry name" value="E_set_CDase_PDE_N"/>
    <property type="match status" value="1"/>
</dbReference>
<dbReference type="GO" id="GO:0005737">
    <property type="term" value="C:cytoplasm"/>
    <property type="evidence" value="ECO:0007669"/>
    <property type="project" value="InterPro"/>
</dbReference>
<dbReference type="AlphaFoldDB" id="A0A918EZN1"/>
<dbReference type="PIRSF" id="PIRSF036918">
    <property type="entry name" value="Maltodextrin_glucosidase"/>
    <property type="match status" value="1"/>
</dbReference>
<reference evidence="6" key="1">
    <citation type="journal article" date="2014" name="Int. J. Syst. Evol. Microbiol.">
        <title>Complete genome sequence of Corynebacterium casei LMG S-19264T (=DSM 44701T), isolated from a smear-ripened cheese.</title>
        <authorList>
            <consortium name="US DOE Joint Genome Institute (JGI-PGF)"/>
            <person name="Walter F."/>
            <person name="Albersmeier A."/>
            <person name="Kalinowski J."/>
            <person name="Ruckert C."/>
        </authorList>
    </citation>
    <scope>NUCLEOTIDE SEQUENCE</scope>
    <source>
        <strain evidence="6">JCM 31311</strain>
    </source>
</reference>
<protein>
    <submittedName>
        <fullName evidence="6">Alpha-glycosidase</fullName>
    </submittedName>
</protein>
<dbReference type="Gene3D" id="3.20.20.80">
    <property type="entry name" value="Glycosidases"/>
    <property type="match status" value="1"/>
</dbReference>
<evidence type="ECO:0000256" key="4">
    <source>
        <dbReference type="PIRSR" id="PIRSR036918-51"/>
    </source>
</evidence>
<dbReference type="Proteomes" id="UP000603865">
    <property type="component" value="Unassembled WGS sequence"/>
</dbReference>
<name>A0A918EZN1_9DEIO</name>
<feature type="active site" description="Proton donor" evidence="3">
    <location>
        <position position="372"/>
    </location>
</feature>
<dbReference type="RefSeq" id="WP_189087717.1">
    <property type="nucleotide sequence ID" value="NZ_BMQL01000001.1"/>
</dbReference>
<evidence type="ECO:0000256" key="2">
    <source>
        <dbReference type="ARBA" id="ARBA00023295"/>
    </source>
</evidence>
<dbReference type="PANTHER" id="PTHR10357">
    <property type="entry name" value="ALPHA-AMYLASE FAMILY MEMBER"/>
    <property type="match status" value="1"/>
</dbReference>
<dbReference type="Pfam" id="PF00128">
    <property type="entry name" value="Alpha-amylase"/>
    <property type="match status" value="1"/>
</dbReference>
<evidence type="ECO:0000259" key="5">
    <source>
        <dbReference type="SMART" id="SM00642"/>
    </source>
</evidence>
<dbReference type="SUPFAM" id="SSF51445">
    <property type="entry name" value="(Trans)glycosidases"/>
    <property type="match status" value="1"/>
</dbReference>
<keyword evidence="2" id="KW-0326">Glycosidase</keyword>
<dbReference type="InterPro" id="IPR017069">
    <property type="entry name" value="MalZ"/>
</dbReference>
<feature type="site" description="Transition state stabilizer" evidence="4">
    <location>
        <position position="447"/>
    </location>
</feature>
<dbReference type="CDD" id="cd11338">
    <property type="entry name" value="AmyAc_CMD"/>
    <property type="match status" value="1"/>
</dbReference>
<proteinExistence type="predicted"/>
<comment type="caution">
    <text evidence="6">The sequence shown here is derived from an EMBL/GenBank/DDBJ whole genome shotgun (WGS) entry which is preliminary data.</text>
</comment>
<dbReference type="PANTHER" id="PTHR10357:SF210">
    <property type="entry name" value="MALTODEXTRIN GLUCOSIDASE"/>
    <property type="match status" value="1"/>
</dbReference>
<feature type="active site" description="Nucleophile" evidence="3">
    <location>
        <position position="335"/>
    </location>
</feature>
<dbReference type="InterPro" id="IPR004185">
    <property type="entry name" value="Glyco_hydro_13_lg-like_dom"/>
</dbReference>
<dbReference type="InterPro" id="IPR006047">
    <property type="entry name" value="GH13_cat_dom"/>
</dbReference>
<dbReference type="GO" id="GO:0005975">
    <property type="term" value="P:carbohydrate metabolic process"/>
    <property type="evidence" value="ECO:0007669"/>
    <property type="project" value="InterPro"/>
</dbReference>
<evidence type="ECO:0000256" key="1">
    <source>
        <dbReference type="ARBA" id="ARBA00022801"/>
    </source>
</evidence>
<feature type="domain" description="Glycosyl hydrolase family 13 catalytic" evidence="5">
    <location>
        <begin position="130"/>
        <end position="528"/>
    </location>
</feature>